<dbReference type="RefSeq" id="WP_051856285.1">
    <property type="nucleotide sequence ID" value="NZ_AQRC01000015.1"/>
</dbReference>
<gene>
    <name evidence="2" type="ORF">DW2_16385</name>
</gene>
<keyword evidence="1" id="KW-0472">Membrane</keyword>
<reference evidence="3" key="1">
    <citation type="submission" date="2013-04" db="EMBL/GenBank/DDBJ databases">
        <title>Thioclava sp. 13D2W-2 Genome Sequencing.</title>
        <authorList>
            <person name="Lai Q."/>
            <person name="Li G."/>
            <person name="Shao Z."/>
        </authorList>
    </citation>
    <scope>NUCLEOTIDE SEQUENCE [LARGE SCALE GENOMIC DNA]</scope>
    <source>
        <strain evidence="3">13D2W-2</strain>
    </source>
</reference>
<dbReference type="STRING" id="1317124.DW2_16385"/>
<comment type="caution">
    <text evidence="2">The sequence shown here is derived from an EMBL/GenBank/DDBJ whole genome shotgun (WGS) entry which is preliminary data.</text>
</comment>
<name>A0A085TSX6_9RHOB</name>
<proteinExistence type="predicted"/>
<keyword evidence="1" id="KW-0812">Transmembrane</keyword>
<organism evidence="2 3">
    <name type="scientific">Thioclava atlantica</name>
    <dbReference type="NCBI Taxonomy" id="1317124"/>
    <lineage>
        <taxon>Bacteria</taxon>
        <taxon>Pseudomonadati</taxon>
        <taxon>Pseudomonadota</taxon>
        <taxon>Alphaproteobacteria</taxon>
        <taxon>Rhodobacterales</taxon>
        <taxon>Paracoccaceae</taxon>
        <taxon>Thioclava</taxon>
    </lineage>
</organism>
<dbReference type="AlphaFoldDB" id="A0A085TSX6"/>
<dbReference type="PATRIC" id="fig|1317124.6.peg.3300"/>
<keyword evidence="1" id="KW-1133">Transmembrane helix</keyword>
<protein>
    <recommendedName>
        <fullName evidence="4">RNase NYN domain-containing protein</fullName>
    </recommendedName>
</protein>
<evidence type="ECO:0000313" key="3">
    <source>
        <dbReference type="Proteomes" id="UP000028607"/>
    </source>
</evidence>
<evidence type="ECO:0000256" key="1">
    <source>
        <dbReference type="SAM" id="Phobius"/>
    </source>
</evidence>
<feature type="transmembrane region" description="Helical" evidence="1">
    <location>
        <begin position="6"/>
        <end position="25"/>
    </location>
</feature>
<dbReference type="OrthoDB" id="5196680at2"/>
<evidence type="ECO:0000313" key="2">
    <source>
        <dbReference type="EMBL" id="KFE33823.1"/>
    </source>
</evidence>
<reference evidence="2 3" key="2">
    <citation type="journal article" date="2015" name="Antonie Van Leeuwenhoek">
        <title>Thioclava indica sp. nov., isolated from surface seawater of the Indian Ocean.</title>
        <authorList>
            <person name="Liu Y."/>
            <person name="Lai Q."/>
            <person name="Du J."/>
            <person name="Xu H."/>
            <person name="Jiang L."/>
            <person name="Shao Z."/>
        </authorList>
    </citation>
    <scope>NUCLEOTIDE SEQUENCE [LARGE SCALE GENOMIC DNA]</scope>
    <source>
        <strain evidence="2 3">13D2W-2</strain>
    </source>
</reference>
<accession>A0A085TSX6</accession>
<sequence length="103" mass="11450">MYDLPANLPVVLAVSIFLSVIFLLVRRPRWISATRATSYVLVDGSNVLYWPNDTPDLMSVRNVVDQLRKAGAIPIVWFDANAGYLLAGRYRGARAFARSLGLP</sequence>
<keyword evidence="3" id="KW-1185">Reference proteome</keyword>
<dbReference type="Proteomes" id="UP000028607">
    <property type="component" value="Unassembled WGS sequence"/>
</dbReference>
<dbReference type="eggNOG" id="ENOG5031TDE">
    <property type="taxonomic scope" value="Bacteria"/>
</dbReference>
<dbReference type="EMBL" id="AQRC01000015">
    <property type="protein sequence ID" value="KFE33823.1"/>
    <property type="molecule type" value="Genomic_DNA"/>
</dbReference>
<evidence type="ECO:0008006" key="4">
    <source>
        <dbReference type="Google" id="ProtNLM"/>
    </source>
</evidence>